<evidence type="ECO:0000256" key="1">
    <source>
        <dbReference type="SAM" id="MobiDB-lite"/>
    </source>
</evidence>
<reference evidence="3" key="1">
    <citation type="submission" date="2022-08" db="EMBL/GenBank/DDBJ databases">
        <authorList>
            <consortium name="DOE Joint Genome Institute"/>
            <person name="Min B."/>
            <person name="Riley R."/>
            <person name="Sierra-Patev S."/>
            <person name="Naranjo-Ortiz M."/>
            <person name="Looney B."/>
            <person name="Konkel Z."/>
            <person name="Slot J.C."/>
            <person name="Sakamoto Y."/>
            <person name="Steenwyk J.L."/>
            <person name="Rokas A."/>
            <person name="Carro J."/>
            <person name="Camarero S."/>
            <person name="Ferreira P."/>
            <person name="Molpeceres G."/>
            <person name="Ruiz-Duenas F.J."/>
            <person name="Serrano A."/>
            <person name="Henrissat B."/>
            <person name="Drula E."/>
            <person name="Hughes K.W."/>
            <person name="Mata J.L."/>
            <person name="Ishikawa N.K."/>
            <person name="Vargas-Isla R."/>
            <person name="Ushijima S."/>
            <person name="Smith C.A."/>
            <person name="Ahrendt S."/>
            <person name="Andreopoulos W."/>
            <person name="He G."/>
            <person name="Labutti K."/>
            <person name="Lipzen A."/>
            <person name="Ng V."/>
            <person name="Sandor L."/>
            <person name="Barry K."/>
            <person name="Martinez A.T."/>
            <person name="Xiao Y."/>
            <person name="Gibbons J.G."/>
            <person name="Terashima K."/>
            <person name="Hibbett D.S."/>
            <person name="Grigoriev I.V."/>
        </authorList>
    </citation>
    <scope>NUCLEOTIDE SEQUENCE</scope>
    <source>
        <strain evidence="3">TFB9207</strain>
    </source>
</reference>
<accession>A0AA38PEX1</accession>
<keyword evidence="4" id="KW-1185">Reference proteome</keyword>
<proteinExistence type="predicted"/>
<sequence>MEQARGSGRGSYIWGWSVHNVRIERLWVDVSNYITQHWSNHFQQLELDHQLDVDNANHIWLLQYLFLDVINQSLNFWVESWNCHRIAHRHGDGPTRSPEDMWGFDMLAKGLRGDSLDQFAMSDEELELFGVDWEGLRDETILQSLRQNYAHEQDSNTWLGQHGPPEQLNSVEVEPPSGSLTADEVKLMDEVLRPFARSCDEGDVVNLWRAALVYTRALYPHAF</sequence>
<dbReference type="EMBL" id="MU806032">
    <property type="protein sequence ID" value="KAJ3841670.1"/>
    <property type="molecule type" value="Genomic_DNA"/>
</dbReference>
<dbReference type="PANTHER" id="PTHR46791">
    <property type="entry name" value="EXPRESSED PROTEIN"/>
    <property type="match status" value="1"/>
</dbReference>
<comment type="caution">
    <text evidence="3">The sequence shown here is derived from an EMBL/GenBank/DDBJ whole genome shotgun (WGS) entry which is preliminary data.</text>
</comment>
<organism evidence="3 4">
    <name type="scientific">Lentinula raphanica</name>
    <dbReference type="NCBI Taxonomy" id="153919"/>
    <lineage>
        <taxon>Eukaryota</taxon>
        <taxon>Fungi</taxon>
        <taxon>Dikarya</taxon>
        <taxon>Basidiomycota</taxon>
        <taxon>Agaricomycotina</taxon>
        <taxon>Agaricomycetes</taxon>
        <taxon>Agaricomycetidae</taxon>
        <taxon>Agaricales</taxon>
        <taxon>Marasmiineae</taxon>
        <taxon>Omphalotaceae</taxon>
        <taxon>Lentinula</taxon>
    </lineage>
</organism>
<evidence type="ECO:0000313" key="4">
    <source>
        <dbReference type="Proteomes" id="UP001163846"/>
    </source>
</evidence>
<dbReference type="Pfam" id="PF24764">
    <property type="entry name" value="rva_4"/>
    <property type="match status" value="1"/>
</dbReference>
<dbReference type="AlphaFoldDB" id="A0AA38PEX1"/>
<evidence type="ECO:0000313" key="3">
    <source>
        <dbReference type="EMBL" id="KAJ3841670.1"/>
    </source>
</evidence>
<protein>
    <recommendedName>
        <fullName evidence="2">Integrase core domain-containing protein</fullName>
    </recommendedName>
</protein>
<name>A0AA38PEX1_9AGAR</name>
<dbReference type="Proteomes" id="UP001163846">
    <property type="component" value="Unassembled WGS sequence"/>
</dbReference>
<gene>
    <name evidence="3" type="ORF">F5878DRAFT_531273</name>
</gene>
<dbReference type="PANTHER" id="PTHR46791:SF5">
    <property type="entry name" value="CLR5 DOMAIN-CONTAINING PROTEIN-RELATED"/>
    <property type="match status" value="1"/>
</dbReference>
<feature type="region of interest" description="Disordered" evidence="1">
    <location>
        <begin position="155"/>
        <end position="179"/>
    </location>
</feature>
<dbReference type="InterPro" id="IPR058913">
    <property type="entry name" value="Integrase_dom_put"/>
</dbReference>
<feature type="domain" description="Integrase core" evidence="2">
    <location>
        <begin position="1"/>
        <end position="107"/>
    </location>
</feature>
<evidence type="ECO:0000259" key="2">
    <source>
        <dbReference type="Pfam" id="PF24764"/>
    </source>
</evidence>